<dbReference type="Proteomes" id="UP000034603">
    <property type="component" value="Unassembled WGS sequence"/>
</dbReference>
<dbReference type="Pfam" id="PF13354">
    <property type="entry name" value="Beta-lactamase2"/>
    <property type="match status" value="1"/>
</dbReference>
<dbReference type="PANTHER" id="PTHR35333:SF3">
    <property type="entry name" value="BETA-LACTAMASE-TYPE TRANSPEPTIDASE FOLD CONTAINING PROTEIN"/>
    <property type="match status" value="1"/>
</dbReference>
<evidence type="ECO:0000313" key="3">
    <source>
        <dbReference type="EMBL" id="KKQ43323.1"/>
    </source>
</evidence>
<proteinExistence type="predicted"/>
<comment type="caution">
    <text evidence="3">The sequence shown here is derived from an EMBL/GenBank/DDBJ whole genome shotgun (WGS) entry which is preliminary data.</text>
</comment>
<dbReference type="EMBL" id="LBTR01000051">
    <property type="protein sequence ID" value="KKQ43323.1"/>
    <property type="molecule type" value="Genomic_DNA"/>
</dbReference>
<dbReference type="InterPro" id="IPR000871">
    <property type="entry name" value="Beta-lactam_class-A"/>
</dbReference>
<keyword evidence="1" id="KW-0472">Membrane</keyword>
<dbReference type="GO" id="GO:0008800">
    <property type="term" value="F:beta-lactamase activity"/>
    <property type="evidence" value="ECO:0007669"/>
    <property type="project" value="InterPro"/>
</dbReference>
<gene>
    <name evidence="3" type="ORF">US62_C0051G0004</name>
</gene>
<dbReference type="InterPro" id="IPR012338">
    <property type="entry name" value="Beta-lactam/transpept-like"/>
</dbReference>
<accession>A0A0G0HJH8</accession>
<dbReference type="PATRIC" id="fig|1618546.3.peg.978"/>
<sequence>MAFKFGKRKEEDVDDFDTEEDVEEGSIKLKGKKIKDKDFKDLKSENKKARVEVQKPWGKKERFIVLAFFLATTIISAILGLSSRKWKLPGFPRFGVPNIELPVINQKKIIMEENNLDLKKTKEAKDSFLGLTSDLTGVYALRVVRLKNGSGYGVNEDTKITAASLIKLPTLAALYQESETQGGSLSRKPAGYEITFRNLANLMGKQSDNTAFNIVRKTLGDVKINAVITKAGMSSTSLENNQTTASDISRYFESLWSGNLVSGKSRDEILGFLTDTIYESWLAAGIPEGIEISHKYGREVHVVNDGGIVKAKEPYVIVVLSEGIVDKEADETLPKISKSIYEIETAK</sequence>
<feature type="transmembrane region" description="Helical" evidence="1">
    <location>
        <begin position="63"/>
        <end position="82"/>
    </location>
</feature>
<dbReference type="GO" id="GO:0030655">
    <property type="term" value="P:beta-lactam antibiotic catabolic process"/>
    <property type="evidence" value="ECO:0007669"/>
    <property type="project" value="InterPro"/>
</dbReference>
<evidence type="ECO:0000259" key="2">
    <source>
        <dbReference type="Pfam" id="PF13354"/>
    </source>
</evidence>
<protein>
    <submittedName>
        <fullName evidence="3">Peptidoglycan-binding domain 1 protein</fullName>
    </submittedName>
</protein>
<dbReference type="AlphaFoldDB" id="A0A0G0HJH8"/>
<organism evidence="3 4">
    <name type="scientific">Candidatus Woesebacteria bacterium GW2011_GWA1_37_8</name>
    <dbReference type="NCBI Taxonomy" id="1618546"/>
    <lineage>
        <taxon>Bacteria</taxon>
        <taxon>Candidatus Woeseibacteriota</taxon>
    </lineage>
</organism>
<keyword evidence="1" id="KW-0812">Transmembrane</keyword>
<reference evidence="3 4" key="1">
    <citation type="journal article" date="2015" name="Nature">
        <title>rRNA introns, odd ribosomes, and small enigmatic genomes across a large radiation of phyla.</title>
        <authorList>
            <person name="Brown C.T."/>
            <person name="Hug L.A."/>
            <person name="Thomas B.C."/>
            <person name="Sharon I."/>
            <person name="Castelle C.J."/>
            <person name="Singh A."/>
            <person name="Wilkins M.J."/>
            <person name="Williams K.H."/>
            <person name="Banfield J.F."/>
        </authorList>
    </citation>
    <scope>NUCLEOTIDE SEQUENCE [LARGE SCALE GENOMIC DNA]</scope>
</reference>
<evidence type="ECO:0000256" key="1">
    <source>
        <dbReference type="SAM" id="Phobius"/>
    </source>
</evidence>
<feature type="domain" description="Beta-lactamase class A catalytic" evidence="2">
    <location>
        <begin position="143"/>
        <end position="320"/>
    </location>
</feature>
<keyword evidence="1" id="KW-1133">Transmembrane helix</keyword>
<dbReference type="InterPro" id="IPR045155">
    <property type="entry name" value="Beta-lactam_cat"/>
</dbReference>
<dbReference type="GO" id="GO:0046677">
    <property type="term" value="P:response to antibiotic"/>
    <property type="evidence" value="ECO:0007669"/>
    <property type="project" value="InterPro"/>
</dbReference>
<dbReference type="Gene3D" id="3.40.710.10">
    <property type="entry name" value="DD-peptidase/beta-lactamase superfamily"/>
    <property type="match status" value="1"/>
</dbReference>
<name>A0A0G0HJH8_9BACT</name>
<evidence type="ECO:0000313" key="4">
    <source>
        <dbReference type="Proteomes" id="UP000034603"/>
    </source>
</evidence>
<dbReference type="PANTHER" id="PTHR35333">
    <property type="entry name" value="BETA-LACTAMASE"/>
    <property type="match status" value="1"/>
</dbReference>
<dbReference type="SUPFAM" id="SSF56601">
    <property type="entry name" value="beta-lactamase/transpeptidase-like"/>
    <property type="match status" value="1"/>
</dbReference>